<gene>
    <name evidence="3" type="ORF">R8Z58_15700</name>
</gene>
<feature type="signal peptide" evidence="1">
    <location>
        <begin position="1"/>
        <end position="24"/>
    </location>
</feature>
<dbReference type="SUPFAM" id="SSF49373">
    <property type="entry name" value="Invasin/intimin cell-adhesion fragments"/>
    <property type="match status" value="2"/>
</dbReference>
<dbReference type="EMBL" id="JAWQEV010000005">
    <property type="protein sequence ID" value="MDW4574225.1"/>
    <property type="molecule type" value="Genomic_DNA"/>
</dbReference>
<evidence type="ECO:0000313" key="3">
    <source>
        <dbReference type="EMBL" id="MDW4574225.1"/>
    </source>
</evidence>
<dbReference type="Pfam" id="PF02368">
    <property type="entry name" value="Big_2"/>
    <property type="match status" value="2"/>
</dbReference>
<evidence type="ECO:0000256" key="1">
    <source>
        <dbReference type="SAM" id="SignalP"/>
    </source>
</evidence>
<reference evidence="3 4" key="1">
    <citation type="submission" date="2023-11" db="EMBL/GenBank/DDBJ databases">
        <title>Draft genome sequence of Microbacterium arthrosphaerae JCM 30492.</title>
        <authorList>
            <person name="Zhang G."/>
            <person name="Ding Y."/>
        </authorList>
    </citation>
    <scope>NUCLEOTIDE SEQUENCE [LARGE SCALE GENOMIC DNA]</scope>
    <source>
        <strain evidence="3 4">JCM 30492</strain>
    </source>
</reference>
<proteinExistence type="predicted"/>
<feature type="chain" id="PRO_5046396300" evidence="1">
    <location>
        <begin position="25"/>
        <end position="1456"/>
    </location>
</feature>
<dbReference type="Proteomes" id="UP001283109">
    <property type="component" value="Unassembled WGS sequence"/>
</dbReference>
<protein>
    <submittedName>
        <fullName evidence="3">Ig-like domain-containing protein</fullName>
    </submittedName>
</protein>
<sequence>MKRFLSVLALVGTLVAATATAAHAAPDPAAPAEIFVAPDGDDGASGAIDAPLRTLEGARDAIRALKASDGLPAGGVTVSLREGSYPRTEAFELGADDSGTAESPITYRSYPGETVTLTGGIPLDSGAFEPVADEAVLSRIVDQSARSKVVAIDLAAAGITDYGQLSRHGYWKANDVSTVPPMELYIGGEGMTLARWPNDGATVQMDEIIDVGPTRKDADLQERGGTFSYNYDRPQYWTEADDVWLDGIFGYSWEWSYNKIAAIDTEAKTITLRYGEMSGLMKTWFEDFHFAENLLEELDAPGEYYIDRESGQLYLMPNQAFLGGAQATVTMLGEPMLRTDGTSHVSFEELVLEYGRANAAVILGGSHVSIERSEIRNFADGGVLINSPGRYTYDGIPVNRGGRDHAVIDSHLRHIGGVPVVLQGGDKTTLEPGRNRVENSHIHDFAYYHKAYNPGIMFDGVGNIGRNNEIHDAPHPGIIVHGNDHLIERNDIYDVCKTFQDLGAIYMNAGATPQQRGTVIRQNYFHDTGIGRLGVEGIYPDNLTMGLTIEENVFYRMGNAAIKSGSGDHITTRNNVFVDAHVPYDNYEMWMGDQPGNTVDTSYMPGWIELFEQNNGFVDTPYGEKYPELLTFFDENHYFPANNVFEKNVTWNPTLTRSGQVNEHGARDVKNLMNYADNWVTGEDPGFVDWQAGDFRLREDAAVFSRIPGFAAIPFDQIGPQGKIGVPHGPDSVALESVHLPADQLTVDLGKTASLRAEVVPWNASNPAVDYASSDPAIATVDASGLLTALMPGEITVTVTSKADPAISDQMVVVVADGDGVMHATDFETGANGWPVDPNRAIVEDADGEHWYRIKGGANSQLPRNFTDYVLDFQVRTPAVVPEGGIMLVYDRTGTNPGGHVRYRHAEAGSTWTIYGAQWQILKEVKLPAGAGLAPDTVYDVRMVVKGSGVQVTVDGETVIEGPNPSPTASGKVGFYVEKFTALDFDDVTFSIVPTAVTGIDVSPDQATLEPGERLTLDLSVTPSDATNPRVEWTSDAPEVATVDETGRVTALAAGTATITATSLADASITATSTVEVQGAEHPVIDVVTPLLDPAGWPVSDAVDFDEGSLRIDAEGVYGYSAETFGSGLLRFRAAVDAFDGGWYGFAVRSDRAGDPTWVNGNKGYLVVIKEDTIEFQSWKPQQTMLDVIPNTVIRAGEEHELEFGAVEVDAGTRLVLRVDGETVWSHLDAGASNPIADEGYLNVYHYVEQNALRLQPAVLDDGATAAPGKGSLSNTSGWEYGLHDGNYDVVMNLWWGTPGSLFRLYENGALVATKVLTATDGMSQTTGVSFTGKPNGTYVYTGELVNSKGTTATTSTTVKVVHAAPGTPKVSHDNRDRDGAFTATADLWWGTNATSYRFELDGVVVGSGELVAATPGAQHASVELTGVAPGDHTLVAVFANANGETASKPVKVTVK</sequence>
<dbReference type="PANTHER" id="PTHR36453:SF1">
    <property type="entry name" value="RIGHT HANDED BETA HELIX DOMAIN-CONTAINING PROTEIN"/>
    <property type="match status" value="1"/>
</dbReference>
<dbReference type="Gene3D" id="2.60.40.1080">
    <property type="match status" value="2"/>
</dbReference>
<dbReference type="Pfam" id="PF13229">
    <property type="entry name" value="Beta_helix"/>
    <property type="match status" value="1"/>
</dbReference>
<evidence type="ECO:0000313" key="4">
    <source>
        <dbReference type="Proteomes" id="UP001283109"/>
    </source>
</evidence>
<dbReference type="SUPFAM" id="SSF81296">
    <property type="entry name" value="E set domains"/>
    <property type="match status" value="2"/>
</dbReference>
<dbReference type="InterPro" id="IPR012334">
    <property type="entry name" value="Pectin_lyas_fold"/>
</dbReference>
<dbReference type="InterPro" id="IPR014756">
    <property type="entry name" value="Ig_E-set"/>
</dbReference>
<feature type="domain" description="BIG2" evidence="2">
    <location>
        <begin position="734"/>
        <end position="811"/>
    </location>
</feature>
<feature type="domain" description="BIG2" evidence="2">
    <location>
        <begin position="996"/>
        <end position="1070"/>
    </location>
</feature>
<accession>A0ABU4H4G6</accession>
<dbReference type="InterPro" id="IPR006626">
    <property type="entry name" value="PbH1"/>
</dbReference>
<dbReference type="PANTHER" id="PTHR36453">
    <property type="entry name" value="SECRETED PROTEIN-RELATED"/>
    <property type="match status" value="1"/>
</dbReference>
<comment type="caution">
    <text evidence="3">The sequence shown here is derived from an EMBL/GenBank/DDBJ whole genome shotgun (WGS) entry which is preliminary data.</text>
</comment>
<dbReference type="InterPro" id="IPR003343">
    <property type="entry name" value="Big_2"/>
</dbReference>
<dbReference type="Gene3D" id="2.60.120.560">
    <property type="entry name" value="Exo-inulinase, domain 1"/>
    <property type="match status" value="1"/>
</dbReference>
<dbReference type="InterPro" id="IPR013783">
    <property type="entry name" value="Ig-like_fold"/>
</dbReference>
<dbReference type="SUPFAM" id="SSF51126">
    <property type="entry name" value="Pectin lyase-like"/>
    <property type="match status" value="1"/>
</dbReference>
<keyword evidence="4" id="KW-1185">Reference proteome</keyword>
<dbReference type="InterPro" id="IPR008964">
    <property type="entry name" value="Invasin/intimin_cell_adhesion"/>
</dbReference>
<evidence type="ECO:0000259" key="2">
    <source>
        <dbReference type="SMART" id="SM00635"/>
    </source>
</evidence>
<name>A0ABU4H4G6_9MICO</name>
<dbReference type="RefSeq" id="WP_318354717.1">
    <property type="nucleotide sequence ID" value="NZ_JAWQEV010000005.1"/>
</dbReference>
<dbReference type="SMART" id="SM00710">
    <property type="entry name" value="PbH1"/>
    <property type="match status" value="5"/>
</dbReference>
<dbReference type="Gene3D" id="2.60.40.10">
    <property type="entry name" value="Immunoglobulins"/>
    <property type="match status" value="2"/>
</dbReference>
<dbReference type="SMART" id="SM00635">
    <property type="entry name" value="BID_2"/>
    <property type="match status" value="2"/>
</dbReference>
<dbReference type="Gene3D" id="2.160.20.10">
    <property type="entry name" value="Single-stranded right-handed beta-helix, Pectin lyase-like"/>
    <property type="match status" value="2"/>
</dbReference>
<keyword evidence="1" id="KW-0732">Signal</keyword>
<organism evidence="3 4">
    <name type="scientific">Microbacterium arthrosphaerae</name>
    <dbReference type="NCBI Taxonomy" id="792652"/>
    <lineage>
        <taxon>Bacteria</taxon>
        <taxon>Bacillati</taxon>
        <taxon>Actinomycetota</taxon>
        <taxon>Actinomycetes</taxon>
        <taxon>Micrococcales</taxon>
        <taxon>Microbacteriaceae</taxon>
        <taxon>Microbacterium</taxon>
    </lineage>
</organism>
<dbReference type="InterPro" id="IPR039448">
    <property type="entry name" value="Beta_helix"/>
</dbReference>
<dbReference type="InterPro" id="IPR011050">
    <property type="entry name" value="Pectin_lyase_fold/virulence"/>
</dbReference>